<organism evidence="2 3">
    <name type="scientific">Hibiscus sabdariffa</name>
    <name type="common">roselle</name>
    <dbReference type="NCBI Taxonomy" id="183260"/>
    <lineage>
        <taxon>Eukaryota</taxon>
        <taxon>Viridiplantae</taxon>
        <taxon>Streptophyta</taxon>
        <taxon>Embryophyta</taxon>
        <taxon>Tracheophyta</taxon>
        <taxon>Spermatophyta</taxon>
        <taxon>Magnoliopsida</taxon>
        <taxon>eudicotyledons</taxon>
        <taxon>Gunneridae</taxon>
        <taxon>Pentapetalae</taxon>
        <taxon>rosids</taxon>
        <taxon>malvids</taxon>
        <taxon>Malvales</taxon>
        <taxon>Malvaceae</taxon>
        <taxon>Malvoideae</taxon>
        <taxon>Hibiscus</taxon>
    </lineage>
</organism>
<keyword evidence="3" id="KW-1185">Reference proteome</keyword>
<proteinExistence type="predicted"/>
<evidence type="ECO:0000313" key="2">
    <source>
        <dbReference type="EMBL" id="KAK8550913.1"/>
    </source>
</evidence>
<accession>A0ABR2E2Y8</accession>
<feature type="compositionally biased region" description="Polar residues" evidence="1">
    <location>
        <begin position="26"/>
        <end position="35"/>
    </location>
</feature>
<sequence length="107" mass="11438">MGSKWRKAKLALGMNMCLYVPHQELENSSPSPSTSIKHHHRDTASVPSRFSSDAVPLSPVSPAGNDCRSTTPTPSSSGLRVSKSASKSSKIFGVDSGCQWLAYLFGN</sequence>
<evidence type="ECO:0000256" key="1">
    <source>
        <dbReference type="SAM" id="MobiDB-lite"/>
    </source>
</evidence>
<reference evidence="2 3" key="1">
    <citation type="journal article" date="2024" name="G3 (Bethesda)">
        <title>Genome assembly of Hibiscus sabdariffa L. provides insights into metabolisms of medicinal natural products.</title>
        <authorList>
            <person name="Kim T."/>
        </authorList>
    </citation>
    <scope>NUCLEOTIDE SEQUENCE [LARGE SCALE GENOMIC DNA]</scope>
    <source>
        <strain evidence="2">TK-2024</strain>
        <tissue evidence="2">Old leaves</tissue>
    </source>
</reference>
<gene>
    <name evidence="2" type="ORF">V6N12_039593</name>
</gene>
<feature type="compositionally biased region" description="Polar residues" evidence="1">
    <location>
        <begin position="67"/>
        <end position="89"/>
    </location>
</feature>
<evidence type="ECO:0000313" key="3">
    <source>
        <dbReference type="Proteomes" id="UP001472677"/>
    </source>
</evidence>
<name>A0ABR2E2Y8_9ROSI</name>
<feature type="region of interest" description="Disordered" evidence="1">
    <location>
        <begin position="24"/>
        <end position="89"/>
    </location>
</feature>
<comment type="caution">
    <text evidence="2">The sequence shown here is derived from an EMBL/GenBank/DDBJ whole genome shotgun (WGS) entry which is preliminary data.</text>
</comment>
<protein>
    <submittedName>
        <fullName evidence="2">Uncharacterized protein</fullName>
    </submittedName>
</protein>
<dbReference type="Proteomes" id="UP001472677">
    <property type="component" value="Unassembled WGS sequence"/>
</dbReference>
<dbReference type="EMBL" id="JBBPBM010000020">
    <property type="protein sequence ID" value="KAK8550913.1"/>
    <property type="molecule type" value="Genomic_DNA"/>
</dbReference>